<name>A0A6A6M296_HEVBR</name>
<protein>
    <submittedName>
        <fullName evidence="2">Uncharacterized protein</fullName>
    </submittedName>
</protein>
<feature type="region of interest" description="Disordered" evidence="1">
    <location>
        <begin position="71"/>
        <end position="90"/>
    </location>
</feature>
<gene>
    <name evidence="2" type="ORF">GH714_032035</name>
</gene>
<organism evidence="2 3">
    <name type="scientific">Hevea brasiliensis</name>
    <name type="common">Para rubber tree</name>
    <name type="synonym">Siphonia brasiliensis</name>
    <dbReference type="NCBI Taxonomy" id="3981"/>
    <lineage>
        <taxon>Eukaryota</taxon>
        <taxon>Viridiplantae</taxon>
        <taxon>Streptophyta</taxon>
        <taxon>Embryophyta</taxon>
        <taxon>Tracheophyta</taxon>
        <taxon>Spermatophyta</taxon>
        <taxon>Magnoliopsida</taxon>
        <taxon>eudicotyledons</taxon>
        <taxon>Gunneridae</taxon>
        <taxon>Pentapetalae</taxon>
        <taxon>rosids</taxon>
        <taxon>fabids</taxon>
        <taxon>Malpighiales</taxon>
        <taxon>Euphorbiaceae</taxon>
        <taxon>Crotonoideae</taxon>
        <taxon>Micrandreae</taxon>
        <taxon>Hevea</taxon>
    </lineage>
</organism>
<dbReference type="AlphaFoldDB" id="A0A6A6M296"/>
<accession>A0A6A6M296</accession>
<evidence type="ECO:0000313" key="2">
    <source>
        <dbReference type="EMBL" id="KAF2307810.1"/>
    </source>
</evidence>
<evidence type="ECO:0000256" key="1">
    <source>
        <dbReference type="SAM" id="MobiDB-lite"/>
    </source>
</evidence>
<dbReference type="EMBL" id="JAAGAX010000008">
    <property type="protein sequence ID" value="KAF2307810.1"/>
    <property type="molecule type" value="Genomic_DNA"/>
</dbReference>
<proteinExistence type="predicted"/>
<sequence>MHTPIINYDKLYELYGEQRATGEYTKSARENVRRWQWEGSSSQIDLNETFENAIMSDSEFNWANEVADSNMTSPEPSFHSQGTSSRGSKCKTSMMDILDKQYERLNNGIEPVSEVLEKGNAIAKKSLAILESGRPHYYKKEDLLAELERIEILLEAMAATGNINYGYRKDKHLGTLR</sequence>
<reference evidence="2 3" key="1">
    <citation type="journal article" date="2020" name="Mol. Plant">
        <title>The Chromosome-Based Rubber Tree Genome Provides New Insights into Spurge Genome Evolution and Rubber Biosynthesis.</title>
        <authorList>
            <person name="Liu J."/>
            <person name="Shi C."/>
            <person name="Shi C.C."/>
            <person name="Li W."/>
            <person name="Zhang Q.J."/>
            <person name="Zhang Y."/>
            <person name="Li K."/>
            <person name="Lu H.F."/>
            <person name="Shi C."/>
            <person name="Zhu S.T."/>
            <person name="Xiao Z.Y."/>
            <person name="Nan H."/>
            <person name="Yue Y."/>
            <person name="Zhu X.G."/>
            <person name="Wu Y."/>
            <person name="Hong X.N."/>
            <person name="Fan G.Y."/>
            <person name="Tong Y."/>
            <person name="Zhang D."/>
            <person name="Mao C.L."/>
            <person name="Liu Y.L."/>
            <person name="Hao S.J."/>
            <person name="Liu W.Q."/>
            <person name="Lv M.Q."/>
            <person name="Zhang H.B."/>
            <person name="Liu Y."/>
            <person name="Hu-Tang G.R."/>
            <person name="Wang J.P."/>
            <person name="Wang J.H."/>
            <person name="Sun Y.H."/>
            <person name="Ni S.B."/>
            <person name="Chen W.B."/>
            <person name="Zhang X.C."/>
            <person name="Jiao Y.N."/>
            <person name="Eichler E.E."/>
            <person name="Li G.H."/>
            <person name="Liu X."/>
            <person name="Gao L.Z."/>
        </authorList>
    </citation>
    <scope>NUCLEOTIDE SEQUENCE [LARGE SCALE GENOMIC DNA]</scope>
    <source>
        <strain evidence="3">cv. GT1</strain>
        <tissue evidence="2">Leaf</tissue>
    </source>
</reference>
<evidence type="ECO:0000313" key="3">
    <source>
        <dbReference type="Proteomes" id="UP000467840"/>
    </source>
</evidence>
<keyword evidence="3" id="KW-1185">Reference proteome</keyword>
<dbReference type="Proteomes" id="UP000467840">
    <property type="component" value="Chromosome 9"/>
</dbReference>
<comment type="caution">
    <text evidence="2">The sequence shown here is derived from an EMBL/GenBank/DDBJ whole genome shotgun (WGS) entry which is preliminary data.</text>
</comment>